<keyword evidence="7" id="KW-1185">Reference proteome</keyword>
<dbReference type="Proteomes" id="UP000034416">
    <property type="component" value="Unassembled WGS sequence"/>
</dbReference>
<keyword evidence="1" id="KW-0472">Membrane</keyword>
<proteinExistence type="predicted"/>
<evidence type="ECO:0000259" key="2">
    <source>
        <dbReference type="Pfam" id="PF02470"/>
    </source>
</evidence>
<evidence type="ECO:0000313" key="4">
    <source>
        <dbReference type="EMBL" id="OQZ97134.1"/>
    </source>
</evidence>
<organism evidence="3 6">
    <name type="scientific">Mycolicibacter arupensis</name>
    <dbReference type="NCBI Taxonomy" id="342002"/>
    <lineage>
        <taxon>Bacteria</taxon>
        <taxon>Bacillati</taxon>
        <taxon>Actinomycetota</taxon>
        <taxon>Actinomycetes</taxon>
        <taxon>Mycobacteriales</taxon>
        <taxon>Mycobacteriaceae</taxon>
        <taxon>Mycolicibacter</taxon>
    </lineage>
</organism>
<name>A0A0F5N0K9_9MYCO</name>
<dbReference type="Pfam" id="PF02470">
    <property type="entry name" value="MlaD"/>
    <property type="match status" value="1"/>
</dbReference>
<evidence type="ECO:0000313" key="5">
    <source>
        <dbReference type="EMBL" id="TXI49105.1"/>
    </source>
</evidence>
<comment type="caution">
    <text evidence="3">The sequence shown here is derived from an EMBL/GenBank/DDBJ whole genome shotgun (WGS) entry which is preliminary data.</text>
</comment>
<evidence type="ECO:0000313" key="3">
    <source>
        <dbReference type="EMBL" id="KKC00561.1"/>
    </source>
</evidence>
<sequence length="352" mass="37580">MSKSDGVNPVRTGLLGIALVTFLVMVSFGYTSLPFWPQGKNYHAYFADAGGIIAGNDVTVSGIRVGKVKSVSLAGASAKVDFTVDRKVRVGDQSLAAIRTDTVLGEKALSVTPAGAGSVTAIPLERTRAPYTLNNALQDLGGNVRDLDKPRFEEALQVLTDSMREATPQLRGALDGVAALSRSINRRDEALGQLLSHAKVVTGVLNQRAGQVNQLVLDGNQLFAALDERRQALGALIGGIDDVSQQLSGFVTDNEKEIGPTLKKLNLVLDNLIEREDRIVGALDRLPGYATTLGEVVSSGPGFQINLYGLPPPTMSEVLLDMFFQPGKLPDSLADYLRGMISDRTVIRPKSP</sequence>
<dbReference type="PANTHER" id="PTHR33371">
    <property type="entry name" value="INTERMEMBRANE PHOSPHOLIPID TRANSPORT SYSTEM BINDING PROTEIN MLAD-RELATED"/>
    <property type="match status" value="1"/>
</dbReference>
<dbReference type="EMBL" id="SSGD01000173">
    <property type="protein sequence ID" value="TXI49105.1"/>
    <property type="molecule type" value="Genomic_DNA"/>
</dbReference>
<evidence type="ECO:0000313" key="6">
    <source>
        <dbReference type="Proteomes" id="UP000034416"/>
    </source>
</evidence>
<reference evidence="5 8" key="4">
    <citation type="submission" date="2018-09" db="EMBL/GenBank/DDBJ databases">
        <title>Metagenome Assembled Genomes from an Advanced Water Purification Facility.</title>
        <authorList>
            <person name="Stamps B.W."/>
            <person name="Spear J.R."/>
        </authorList>
    </citation>
    <scope>NUCLEOTIDE SEQUENCE [LARGE SCALE GENOMIC DNA]</scope>
    <source>
        <strain evidence="5">Bin_29_2</strain>
    </source>
</reference>
<dbReference type="InterPro" id="IPR003399">
    <property type="entry name" value="Mce/MlaD"/>
</dbReference>
<dbReference type="InterPro" id="IPR052336">
    <property type="entry name" value="MlaD_Phospholipid_Transporter"/>
</dbReference>
<evidence type="ECO:0000313" key="7">
    <source>
        <dbReference type="Proteomes" id="UP000192327"/>
    </source>
</evidence>
<dbReference type="Proteomes" id="UP000321797">
    <property type="component" value="Unassembled WGS sequence"/>
</dbReference>
<keyword evidence="1" id="KW-1133">Transmembrane helix</keyword>
<dbReference type="NCBIfam" id="TIGR00996">
    <property type="entry name" value="Mtu_fam_mce"/>
    <property type="match status" value="1"/>
</dbReference>
<feature type="transmembrane region" description="Helical" evidence="1">
    <location>
        <begin position="12"/>
        <end position="36"/>
    </location>
</feature>
<dbReference type="AlphaFoldDB" id="A0A0F5N0K9"/>
<dbReference type="EMBL" id="MVHH01000019">
    <property type="protein sequence ID" value="OQZ97134.1"/>
    <property type="molecule type" value="Genomic_DNA"/>
</dbReference>
<evidence type="ECO:0000313" key="8">
    <source>
        <dbReference type="Proteomes" id="UP000321797"/>
    </source>
</evidence>
<dbReference type="OrthoDB" id="5241191at2"/>
<dbReference type="InterPro" id="IPR005693">
    <property type="entry name" value="Mce"/>
</dbReference>
<protein>
    <submittedName>
        <fullName evidence="4">MCE family protein</fullName>
    </submittedName>
    <submittedName>
        <fullName evidence="3">Mammalian cell entry protein</fullName>
    </submittedName>
</protein>
<dbReference type="PATRIC" id="fig|342002.3.peg.1704"/>
<dbReference type="GO" id="GO:0005576">
    <property type="term" value="C:extracellular region"/>
    <property type="evidence" value="ECO:0007669"/>
    <property type="project" value="TreeGrafter"/>
</dbReference>
<gene>
    <name evidence="4" type="ORF">BST15_11110</name>
    <name evidence="5" type="ORF">E6Q54_22935</name>
    <name evidence="3" type="ORF">WR43_04600</name>
</gene>
<dbReference type="Proteomes" id="UP000192327">
    <property type="component" value="Unassembled WGS sequence"/>
</dbReference>
<dbReference type="STRING" id="342002.BST15_11110"/>
<reference evidence="3" key="2">
    <citation type="submission" date="2015-04" db="EMBL/GenBank/DDBJ databases">
        <title>Genome sequence of Mycobacterium arupense strain GUC1.</title>
        <authorList>
            <person name="Greninger A.L."/>
            <person name="Cunningham G."/>
            <person name="Chiu C.Y."/>
            <person name="Miller S."/>
        </authorList>
    </citation>
    <scope>NUCLEOTIDE SEQUENCE</scope>
    <source>
        <strain evidence="3">GUC1</strain>
    </source>
</reference>
<evidence type="ECO:0000256" key="1">
    <source>
        <dbReference type="SAM" id="Phobius"/>
    </source>
</evidence>
<dbReference type="RefSeq" id="WP_024442232.1">
    <property type="nucleotide sequence ID" value="NZ_JACKUJ010000043.1"/>
</dbReference>
<feature type="domain" description="Mce/MlaD" evidence="2">
    <location>
        <begin position="39"/>
        <end position="113"/>
    </location>
</feature>
<dbReference type="PRINTS" id="PR01782">
    <property type="entry name" value="MCEVIRFACTOR"/>
</dbReference>
<dbReference type="PANTHER" id="PTHR33371:SF18">
    <property type="entry name" value="MCE-FAMILY PROTEIN MCE3C"/>
    <property type="match status" value="1"/>
</dbReference>
<reference evidence="4 7" key="3">
    <citation type="submission" date="2016-12" db="EMBL/GenBank/DDBJ databases">
        <title>The new phylogeny of genus Mycobacterium.</title>
        <authorList>
            <person name="Tortoli E."/>
            <person name="Trovato A."/>
            <person name="Cirillo D.M."/>
        </authorList>
    </citation>
    <scope>NUCLEOTIDE SEQUENCE [LARGE SCALE GENOMIC DNA]</scope>
    <source>
        <strain evidence="4 7">DSM 44942</strain>
    </source>
</reference>
<keyword evidence="1" id="KW-0812">Transmembrane</keyword>
<reference evidence="6" key="1">
    <citation type="submission" date="2015-04" db="EMBL/GenBank/DDBJ databases">
        <title>Genome sequence of Mycobacterium arupense GUC1.</title>
        <authorList>
            <person name="Greninger A.L."/>
            <person name="Cunningham G."/>
            <person name="Chiu C.Y."/>
            <person name="Miller S."/>
        </authorList>
    </citation>
    <scope>NUCLEOTIDE SEQUENCE [LARGE SCALE GENOMIC DNA]</scope>
    <source>
        <strain evidence="6">GUC1</strain>
    </source>
</reference>
<accession>A0A0F5N0K9</accession>
<dbReference type="EMBL" id="LASW01000011">
    <property type="protein sequence ID" value="KKC00561.1"/>
    <property type="molecule type" value="Genomic_DNA"/>
</dbReference>